<feature type="region of interest" description="Disordered" evidence="1">
    <location>
        <begin position="1"/>
        <end position="33"/>
    </location>
</feature>
<evidence type="ECO:0000256" key="1">
    <source>
        <dbReference type="SAM" id="MobiDB-lite"/>
    </source>
</evidence>
<dbReference type="HOGENOM" id="CLU_3115865_0_0_10"/>
<proteinExistence type="predicted"/>
<gene>
    <name evidence="2" type="ordered locus">Coch_2137</name>
</gene>
<dbReference type="KEGG" id="coc:Coch_2137"/>
<protein>
    <submittedName>
        <fullName evidence="2">Uncharacterized protein</fullName>
    </submittedName>
</protein>
<accession>C7M3Q5</accession>
<keyword evidence="3" id="KW-1185">Reference proteome</keyword>
<dbReference type="GeneID" id="51518925"/>
<dbReference type="STRING" id="521097.Coch_2137"/>
<evidence type="ECO:0000313" key="2">
    <source>
        <dbReference type="EMBL" id="ACU93681.1"/>
    </source>
</evidence>
<dbReference type="Proteomes" id="UP000006650">
    <property type="component" value="Chromosome"/>
</dbReference>
<reference evidence="2 3" key="1">
    <citation type="journal article" date="2009" name="Stand. Genomic Sci.">
        <title>Complete genome sequence of Capnocytophaga ochracea type strain (VPI 2845).</title>
        <authorList>
            <person name="Mavrommatis K."/>
            <person name="Gronow S."/>
            <person name="Saunders E."/>
            <person name="Land M."/>
            <person name="Lapidus A."/>
            <person name="Copeland A."/>
            <person name="Glavina Del Rio T."/>
            <person name="Nolan M."/>
            <person name="Lucas S."/>
            <person name="Chen F."/>
            <person name="Tice H."/>
            <person name="Cheng J.F."/>
            <person name="Bruce D."/>
            <person name="Goodwin L."/>
            <person name="Pitluck S."/>
            <person name="Pati A."/>
            <person name="Ivanova N."/>
            <person name="Chen A."/>
            <person name="Palaniappan K."/>
            <person name="Chain P."/>
            <person name="Hauser L."/>
            <person name="Chang Y.J."/>
            <person name="Jeffries C.D."/>
            <person name="Brettin T."/>
            <person name="Detter J.C."/>
            <person name="Han C."/>
            <person name="Bristow J."/>
            <person name="Goker M."/>
            <person name="Rohde M."/>
            <person name="Eisen J.A."/>
            <person name="Markowitz V."/>
            <person name="Kyrpides N.C."/>
            <person name="Klenk H.P."/>
            <person name="Hugenholtz P."/>
        </authorList>
    </citation>
    <scope>NUCLEOTIDE SEQUENCE [LARGE SCALE GENOMIC DNA]</scope>
    <source>
        <strain evidence="3">ATCC 27872 / DSM 7271 / JCM 12966 / VPI 2845</strain>
    </source>
</reference>
<sequence>MANNINNTRNANNTKLMTNDGVSHTGGCEPHGQIKLVNESISKLANGVGE</sequence>
<evidence type="ECO:0000313" key="3">
    <source>
        <dbReference type="Proteomes" id="UP000006650"/>
    </source>
</evidence>
<dbReference type="RefSeq" id="WP_015783097.1">
    <property type="nucleotide sequence ID" value="NC_013162.1"/>
</dbReference>
<dbReference type="AlphaFoldDB" id="C7M3Q5"/>
<feature type="compositionally biased region" description="Low complexity" evidence="1">
    <location>
        <begin position="1"/>
        <end position="14"/>
    </location>
</feature>
<organism evidence="2 3">
    <name type="scientific">Capnocytophaga ochracea (strain ATCC 27872 / DSM 7271 / CCUG 9716 / JCM 12966 / NCTC 12371 / SS31 / VPI 2845)</name>
    <name type="common">Bacteroides ochraceus</name>
    <dbReference type="NCBI Taxonomy" id="521097"/>
    <lineage>
        <taxon>Bacteria</taxon>
        <taxon>Pseudomonadati</taxon>
        <taxon>Bacteroidota</taxon>
        <taxon>Flavobacteriia</taxon>
        <taxon>Flavobacteriales</taxon>
        <taxon>Flavobacteriaceae</taxon>
        <taxon>Capnocytophaga</taxon>
    </lineage>
</organism>
<name>C7M3Q5_CAPOD</name>
<dbReference type="EMBL" id="CP001632">
    <property type="protein sequence ID" value="ACU93681.1"/>
    <property type="molecule type" value="Genomic_DNA"/>
</dbReference>